<proteinExistence type="inferred from homology"/>
<dbReference type="PANTHER" id="PTHR45745:SF1">
    <property type="entry name" value="PHOSPHOGLUCOMUTASE 2B-RELATED"/>
    <property type="match status" value="1"/>
</dbReference>
<reference evidence="12 13" key="1">
    <citation type="submission" date="2012-08" db="EMBL/GenBank/DDBJ databases">
        <title>Whole genome shotgun sequence of Gordonia rhizosphera NBRC 16068.</title>
        <authorList>
            <person name="Takarada H."/>
            <person name="Isaki S."/>
            <person name="Hosoyama A."/>
            <person name="Tsuchikane K."/>
            <person name="Katsumata H."/>
            <person name="Baba S."/>
            <person name="Ohji S."/>
            <person name="Yamazaki S."/>
            <person name="Fujita N."/>
        </authorList>
    </citation>
    <scope>NUCLEOTIDE SEQUENCE [LARGE SCALE GENOMIC DNA]</scope>
    <source>
        <strain evidence="12 13">NBRC 16068</strain>
    </source>
</reference>
<dbReference type="AlphaFoldDB" id="K6W214"/>
<dbReference type="InterPro" id="IPR016066">
    <property type="entry name" value="A-D-PHexomutase_CS"/>
</dbReference>
<evidence type="ECO:0000313" key="12">
    <source>
        <dbReference type="EMBL" id="GAB93210.1"/>
    </source>
</evidence>
<evidence type="ECO:0000259" key="11">
    <source>
        <dbReference type="Pfam" id="PF02880"/>
    </source>
</evidence>
<dbReference type="OrthoDB" id="9806956at2"/>
<dbReference type="CDD" id="cd05801">
    <property type="entry name" value="PGM_like3"/>
    <property type="match status" value="1"/>
</dbReference>
<dbReference type="InterPro" id="IPR036900">
    <property type="entry name" value="A-D-PHexomutase_C_sf"/>
</dbReference>
<dbReference type="InterPro" id="IPR005843">
    <property type="entry name" value="A-D-PHexomutase_C"/>
</dbReference>
<evidence type="ECO:0000256" key="7">
    <source>
        <dbReference type="RuleBase" id="RU004326"/>
    </source>
</evidence>
<evidence type="ECO:0000313" key="13">
    <source>
        <dbReference type="Proteomes" id="UP000008363"/>
    </source>
</evidence>
<dbReference type="Gene3D" id="3.40.120.10">
    <property type="entry name" value="Alpha-D-Glucose-1,6-Bisphosphate, subunit A, domain 3"/>
    <property type="match status" value="3"/>
</dbReference>
<evidence type="ECO:0000256" key="2">
    <source>
        <dbReference type="ARBA" id="ARBA00010231"/>
    </source>
</evidence>
<dbReference type="NCBIfam" id="TIGR01132">
    <property type="entry name" value="pgm"/>
    <property type="match status" value="1"/>
</dbReference>
<dbReference type="InterPro" id="IPR005846">
    <property type="entry name" value="A-D-PHexomutase_a/b/a-III"/>
</dbReference>
<dbReference type="SUPFAM" id="SSF53738">
    <property type="entry name" value="Phosphoglucomutase, first 3 domains"/>
    <property type="match status" value="3"/>
</dbReference>
<dbReference type="RefSeq" id="WP_006338194.1">
    <property type="nucleotide sequence ID" value="NZ_BAHC01000211.1"/>
</dbReference>
<dbReference type="Pfam" id="PF02880">
    <property type="entry name" value="PGM_PMM_III"/>
    <property type="match status" value="1"/>
</dbReference>
<dbReference type="eggNOG" id="COG0033">
    <property type="taxonomic scope" value="Bacteria"/>
</dbReference>
<protein>
    <submittedName>
        <fullName evidence="12">Phosphoglucomutase</fullName>
    </submittedName>
</protein>
<comment type="cofactor">
    <cofactor evidence="1">
        <name>Mg(2+)</name>
        <dbReference type="ChEBI" id="CHEBI:18420"/>
    </cofactor>
</comment>
<dbReference type="EMBL" id="BAHC01000211">
    <property type="protein sequence ID" value="GAB93210.1"/>
    <property type="molecule type" value="Genomic_DNA"/>
</dbReference>
<evidence type="ECO:0000259" key="10">
    <source>
        <dbReference type="Pfam" id="PF02879"/>
    </source>
</evidence>
<feature type="domain" description="Alpha-D-phosphohexomutase C-terminal" evidence="8">
    <location>
        <begin position="491"/>
        <end position="536"/>
    </location>
</feature>
<evidence type="ECO:0000256" key="1">
    <source>
        <dbReference type="ARBA" id="ARBA00001946"/>
    </source>
</evidence>
<dbReference type="GO" id="GO:0008973">
    <property type="term" value="F:phosphopentomutase activity"/>
    <property type="evidence" value="ECO:0007669"/>
    <property type="project" value="TreeGrafter"/>
</dbReference>
<keyword evidence="5 7" id="KW-0460">Magnesium</keyword>
<gene>
    <name evidence="12" type="primary">pgm</name>
    <name evidence="12" type="ORF">GORHZ_211_00070</name>
</gene>
<dbReference type="GO" id="GO:0004614">
    <property type="term" value="F:phosphoglucomutase activity"/>
    <property type="evidence" value="ECO:0007669"/>
    <property type="project" value="InterPro"/>
</dbReference>
<evidence type="ECO:0000256" key="5">
    <source>
        <dbReference type="ARBA" id="ARBA00022842"/>
    </source>
</evidence>
<feature type="domain" description="Alpha-D-phosphohexomutase alpha/beta/alpha" evidence="9">
    <location>
        <begin position="39"/>
        <end position="179"/>
    </location>
</feature>
<evidence type="ECO:0000256" key="4">
    <source>
        <dbReference type="ARBA" id="ARBA00022723"/>
    </source>
</evidence>
<dbReference type="Gene3D" id="3.30.310.50">
    <property type="entry name" value="Alpha-D-phosphohexomutase, C-terminal domain"/>
    <property type="match status" value="1"/>
</dbReference>
<dbReference type="PROSITE" id="PS00710">
    <property type="entry name" value="PGM_PMM"/>
    <property type="match status" value="1"/>
</dbReference>
<organism evidence="12 13">
    <name type="scientific">Gordonia rhizosphera NBRC 16068</name>
    <dbReference type="NCBI Taxonomy" id="1108045"/>
    <lineage>
        <taxon>Bacteria</taxon>
        <taxon>Bacillati</taxon>
        <taxon>Actinomycetota</taxon>
        <taxon>Actinomycetes</taxon>
        <taxon>Mycobacteriales</taxon>
        <taxon>Gordoniaceae</taxon>
        <taxon>Gordonia</taxon>
    </lineage>
</organism>
<name>K6W214_9ACTN</name>
<dbReference type="GO" id="GO:0005975">
    <property type="term" value="P:carbohydrate metabolic process"/>
    <property type="evidence" value="ECO:0007669"/>
    <property type="project" value="InterPro"/>
</dbReference>
<dbReference type="InterPro" id="IPR005844">
    <property type="entry name" value="A-D-PHexomutase_a/b/a-I"/>
</dbReference>
<dbReference type="InterPro" id="IPR005852">
    <property type="entry name" value="PGM_a-D-Glc-sp"/>
</dbReference>
<feature type="domain" description="Alpha-D-phosphohexomutase alpha/beta/alpha" evidence="10">
    <location>
        <begin position="210"/>
        <end position="318"/>
    </location>
</feature>
<keyword evidence="6" id="KW-0413">Isomerase</keyword>
<dbReference type="Proteomes" id="UP000008363">
    <property type="component" value="Unassembled WGS sequence"/>
</dbReference>
<dbReference type="GO" id="GO:0006166">
    <property type="term" value="P:purine ribonucleoside salvage"/>
    <property type="evidence" value="ECO:0007669"/>
    <property type="project" value="TreeGrafter"/>
</dbReference>
<evidence type="ECO:0000256" key="6">
    <source>
        <dbReference type="ARBA" id="ARBA00023235"/>
    </source>
</evidence>
<keyword evidence="3" id="KW-0597">Phosphoprotein</keyword>
<dbReference type="PANTHER" id="PTHR45745">
    <property type="entry name" value="PHOSPHOMANNOMUTASE 45A"/>
    <property type="match status" value="1"/>
</dbReference>
<keyword evidence="13" id="KW-1185">Reference proteome</keyword>
<feature type="domain" description="Alpha-D-phosphohexomutase alpha/beta/alpha" evidence="11">
    <location>
        <begin position="322"/>
        <end position="442"/>
    </location>
</feature>
<evidence type="ECO:0000256" key="3">
    <source>
        <dbReference type="ARBA" id="ARBA00022553"/>
    </source>
</evidence>
<evidence type="ECO:0000259" key="8">
    <source>
        <dbReference type="Pfam" id="PF00408"/>
    </source>
</evidence>
<dbReference type="InterPro" id="IPR016055">
    <property type="entry name" value="A-D-PHexomutase_a/b/a-I/II/III"/>
</dbReference>
<dbReference type="Pfam" id="PF02879">
    <property type="entry name" value="PGM_PMM_II"/>
    <property type="match status" value="1"/>
</dbReference>
<evidence type="ECO:0000259" key="9">
    <source>
        <dbReference type="Pfam" id="PF02878"/>
    </source>
</evidence>
<comment type="similarity">
    <text evidence="2 7">Belongs to the phosphohexose mutase family.</text>
</comment>
<dbReference type="Pfam" id="PF00408">
    <property type="entry name" value="PGM_PMM_IV"/>
    <property type="match status" value="1"/>
</dbReference>
<keyword evidence="4 7" id="KW-0479">Metal-binding</keyword>
<accession>K6W214</accession>
<dbReference type="STRING" id="1108045.GORHZ_211_00070"/>
<comment type="caution">
    <text evidence="12">The sequence shown here is derived from an EMBL/GenBank/DDBJ whole genome shotgun (WGS) entry which is preliminary data.</text>
</comment>
<dbReference type="GO" id="GO:0000287">
    <property type="term" value="F:magnesium ion binding"/>
    <property type="evidence" value="ECO:0007669"/>
    <property type="project" value="InterPro"/>
</dbReference>
<dbReference type="InterPro" id="IPR005845">
    <property type="entry name" value="A-D-PHexomutase_a/b/a-II"/>
</dbReference>
<sequence>MAHARAGTPALPEDLIDVAAVERAYYEKEPDPDNPLQQVLFGTSGHRGSSLDAAFNEAHILATTQAIVEYRASAGITGPLFIGFDTHALSIPAWRSALEVLVANEVTVNIAENEKFTPTPAVSFAILRFNRDNPGVQADGIVVTPSHNPPRDGGFKYNPPNGGPADTTITSVVARRANELLANKLDGVKRVPFERARYSDLVHEYPFTATYVDHLHEVIDMAAIRDSEISIGADPLGGASVGYWAEIGFRYSLPHLTVVNPTVDPTFRFMTLDTDGKIRMDCSSPNAMASLIAARDSYDIATGNDADADRHGIVTPDGGLMNPNHYLAVVIDYLFTHRPGWGADAAVGKTLVSSSLIDRVVAGIGRKLVEVPVGFKWFVDGLLNGTIAFGGEESAGASFLTFDGSPWSTDKDGIILCLLASEILAKTGKTPSQRYRELAERYGESSYARIDAPASRAQKAVLAKLSPDQITATELAGEKISAVMTEAPGNGAAIGGLKVTTDNAWFAARPSGTEDVYKIYAESFNGPDHLKQVQVEAQQVVDAALGS</sequence>
<dbReference type="SUPFAM" id="SSF55957">
    <property type="entry name" value="Phosphoglucomutase, C-terminal domain"/>
    <property type="match status" value="1"/>
</dbReference>
<dbReference type="Pfam" id="PF02878">
    <property type="entry name" value="PGM_PMM_I"/>
    <property type="match status" value="1"/>
</dbReference>